<comment type="caution">
    <text evidence="4">The sequence shown here is derived from an EMBL/GenBank/DDBJ whole genome shotgun (WGS) entry which is preliminary data.</text>
</comment>
<keyword evidence="5" id="KW-1185">Reference proteome</keyword>
<gene>
    <name evidence="4" type="ORF">X943_002533</name>
</gene>
<organism evidence="4 5">
    <name type="scientific">Babesia divergens</name>
    <dbReference type="NCBI Taxonomy" id="32595"/>
    <lineage>
        <taxon>Eukaryota</taxon>
        <taxon>Sar</taxon>
        <taxon>Alveolata</taxon>
        <taxon>Apicomplexa</taxon>
        <taxon>Aconoidasida</taxon>
        <taxon>Piroplasmida</taxon>
        <taxon>Babesiidae</taxon>
        <taxon>Babesia</taxon>
    </lineage>
</organism>
<keyword evidence="4" id="KW-0418">Kinase</keyword>
<keyword evidence="3" id="KW-1133">Transmembrane helix</keyword>
<dbReference type="GO" id="GO:0004140">
    <property type="term" value="F:dephospho-CoA kinase activity"/>
    <property type="evidence" value="ECO:0007669"/>
    <property type="project" value="InterPro"/>
</dbReference>
<keyword evidence="3" id="KW-0472">Membrane</keyword>
<evidence type="ECO:0000313" key="5">
    <source>
        <dbReference type="Proteomes" id="UP001195914"/>
    </source>
</evidence>
<evidence type="ECO:0000256" key="1">
    <source>
        <dbReference type="ARBA" id="ARBA00022741"/>
    </source>
</evidence>
<keyword evidence="2" id="KW-0067">ATP-binding</keyword>
<dbReference type="GO" id="GO:0005524">
    <property type="term" value="F:ATP binding"/>
    <property type="evidence" value="ECO:0007669"/>
    <property type="project" value="UniProtKB-KW"/>
</dbReference>
<evidence type="ECO:0000313" key="4">
    <source>
        <dbReference type="EMBL" id="KAK1936278.1"/>
    </source>
</evidence>
<dbReference type="InterPro" id="IPR001977">
    <property type="entry name" value="Depp_CoAkinase"/>
</dbReference>
<sequence>MADDRTLSSLISRNPLDVLCVLILLATALLNGKLQHRRNGLASYIASFAVLGALLVNILRRQRSQMPRLHLCCDNHMYQTYVCAGYYRWNRQWQEHTGMMADQGYTVIDCDAINREVCGHRIKNIFYQFLLPGSPAYASVIRKFGASIVLDNGEIDRARLRDIIFNDESKRLQLNKCLHTYIGLRVICNIFKYRILHWRQHVVLDIPLLYNTPLVLISGPIVVVTASKELRLERLRLRDPSIPRDLLLNIMKSQVPDTVLRSWGDIVLENSGSLDSFAEQAEALISRL</sequence>
<protein>
    <submittedName>
        <fullName evidence="4">Dephospho-CoA kinase</fullName>
    </submittedName>
</protein>
<dbReference type="AlphaFoldDB" id="A0AAD9LGW2"/>
<dbReference type="HAMAP" id="MF_00376">
    <property type="entry name" value="Dephospho_CoA_kinase"/>
    <property type="match status" value="1"/>
</dbReference>
<dbReference type="CDD" id="cd02022">
    <property type="entry name" value="DPCK"/>
    <property type="match status" value="1"/>
</dbReference>
<reference evidence="4" key="1">
    <citation type="journal article" date="2014" name="Nucleic Acids Res.">
        <title>The evolutionary dynamics of variant antigen genes in Babesia reveal a history of genomic innovation underlying host-parasite interaction.</title>
        <authorList>
            <person name="Jackson A.P."/>
            <person name="Otto T.D."/>
            <person name="Darby A."/>
            <person name="Ramaprasad A."/>
            <person name="Xia D."/>
            <person name="Echaide I.E."/>
            <person name="Farber M."/>
            <person name="Gahlot S."/>
            <person name="Gamble J."/>
            <person name="Gupta D."/>
            <person name="Gupta Y."/>
            <person name="Jackson L."/>
            <person name="Malandrin L."/>
            <person name="Malas T.B."/>
            <person name="Moussa E."/>
            <person name="Nair M."/>
            <person name="Reid A.J."/>
            <person name="Sanders M."/>
            <person name="Sharma J."/>
            <person name="Tracey A."/>
            <person name="Quail M.A."/>
            <person name="Weir W."/>
            <person name="Wastling J.M."/>
            <person name="Hall N."/>
            <person name="Willadsen P."/>
            <person name="Lingelbach K."/>
            <person name="Shiels B."/>
            <person name="Tait A."/>
            <person name="Berriman M."/>
            <person name="Allred D.R."/>
            <person name="Pain A."/>
        </authorList>
    </citation>
    <scope>NUCLEOTIDE SEQUENCE</scope>
    <source>
        <strain evidence="4">1802A</strain>
    </source>
</reference>
<accession>A0AAD9LGW2</accession>
<keyword evidence="1" id="KW-0547">Nucleotide-binding</keyword>
<keyword evidence="4" id="KW-0808">Transferase</keyword>
<dbReference type="PROSITE" id="PS51219">
    <property type="entry name" value="DPCK"/>
    <property type="match status" value="1"/>
</dbReference>
<dbReference type="SUPFAM" id="SSF52540">
    <property type="entry name" value="P-loop containing nucleoside triphosphate hydrolases"/>
    <property type="match status" value="1"/>
</dbReference>
<keyword evidence="3" id="KW-0812">Transmembrane</keyword>
<dbReference type="EMBL" id="JAHBMH010000044">
    <property type="protein sequence ID" value="KAK1936278.1"/>
    <property type="molecule type" value="Genomic_DNA"/>
</dbReference>
<dbReference type="NCBIfam" id="TIGR00152">
    <property type="entry name" value="dephospho-CoA kinase"/>
    <property type="match status" value="1"/>
</dbReference>
<dbReference type="Pfam" id="PF01121">
    <property type="entry name" value="CoaE"/>
    <property type="match status" value="1"/>
</dbReference>
<dbReference type="InterPro" id="IPR027417">
    <property type="entry name" value="P-loop_NTPase"/>
</dbReference>
<evidence type="ECO:0000256" key="3">
    <source>
        <dbReference type="SAM" id="Phobius"/>
    </source>
</evidence>
<dbReference type="PANTHER" id="PTHR10695:SF46">
    <property type="entry name" value="BIFUNCTIONAL COENZYME A SYNTHASE-RELATED"/>
    <property type="match status" value="1"/>
</dbReference>
<reference evidence="4" key="2">
    <citation type="submission" date="2021-05" db="EMBL/GenBank/DDBJ databases">
        <authorList>
            <person name="Pain A."/>
        </authorList>
    </citation>
    <scope>NUCLEOTIDE SEQUENCE</scope>
    <source>
        <strain evidence="4">1802A</strain>
    </source>
</reference>
<name>A0AAD9LGW2_BABDI</name>
<feature type="transmembrane region" description="Helical" evidence="3">
    <location>
        <begin position="41"/>
        <end position="59"/>
    </location>
</feature>
<evidence type="ECO:0000256" key="2">
    <source>
        <dbReference type="ARBA" id="ARBA00022840"/>
    </source>
</evidence>
<proteinExistence type="inferred from homology"/>
<dbReference type="Proteomes" id="UP001195914">
    <property type="component" value="Unassembled WGS sequence"/>
</dbReference>
<dbReference type="GO" id="GO:0015937">
    <property type="term" value="P:coenzyme A biosynthetic process"/>
    <property type="evidence" value="ECO:0007669"/>
    <property type="project" value="InterPro"/>
</dbReference>
<dbReference type="Gene3D" id="3.40.50.300">
    <property type="entry name" value="P-loop containing nucleotide triphosphate hydrolases"/>
    <property type="match status" value="1"/>
</dbReference>
<feature type="transmembrane region" description="Helical" evidence="3">
    <location>
        <begin position="16"/>
        <end position="35"/>
    </location>
</feature>
<dbReference type="PANTHER" id="PTHR10695">
    <property type="entry name" value="DEPHOSPHO-COA KINASE-RELATED"/>
    <property type="match status" value="1"/>
</dbReference>